<keyword evidence="12" id="KW-0677">Repeat</keyword>
<evidence type="ECO:0000256" key="18">
    <source>
        <dbReference type="SAM" id="MobiDB-lite"/>
    </source>
</evidence>
<dbReference type="PANTHER" id="PTHR19237:SF20">
    <property type="entry name" value="NUCLEOBINDIN 1"/>
    <property type="match status" value="1"/>
</dbReference>
<dbReference type="Pfam" id="PF25434">
    <property type="entry name" value="NUCB1_N"/>
    <property type="match status" value="1"/>
</dbReference>
<dbReference type="GO" id="GO:0003677">
    <property type="term" value="F:DNA binding"/>
    <property type="evidence" value="ECO:0007669"/>
    <property type="project" value="UniProtKB-KW"/>
</dbReference>
<dbReference type="GO" id="GO:0005509">
    <property type="term" value="F:calcium ion binding"/>
    <property type="evidence" value="ECO:0007669"/>
    <property type="project" value="InterPro"/>
</dbReference>
<keyword evidence="16" id="KW-0472">Membrane</keyword>
<feature type="compositionally biased region" description="Low complexity" evidence="18">
    <location>
        <begin position="497"/>
        <end position="565"/>
    </location>
</feature>
<keyword evidence="15" id="KW-0238">DNA-binding</keyword>
<keyword evidence="11 19" id="KW-0732">Signal</keyword>
<comment type="similarity">
    <text evidence="5">Belongs to the nucleobindin family.</text>
</comment>
<evidence type="ECO:0000256" key="14">
    <source>
        <dbReference type="ARBA" id="ARBA00023034"/>
    </source>
</evidence>
<dbReference type="SUPFAM" id="SSF47473">
    <property type="entry name" value="EF-hand"/>
    <property type="match status" value="1"/>
</dbReference>
<dbReference type="EMBL" id="LR022956">
    <property type="protein sequence ID" value="SVE92575.1"/>
    <property type="molecule type" value="mRNA"/>
</dbReference>
<evidence type="ECO:0000256" key="15">
    <source>
        <dbReference type="ARBA" id="ARBA00023125"/>
    </source>
</evidence>
<evidence type="ECO:0000256" key="2">
    <source>
        <dbReference type="ARBA" id="ARBA00004496"/>
    </source>
</evidence>
<feature type="region of interest" description="Disordered" evidence="18">
    <location>
        <begin position="394"/>
        <end position="413"/>
    </location>
</feature>
<protein>
    <submittedName>
        <fullName evidence="21">EOG090X0B17</fullName>
    </submittedName>
</protein>
<evidence type="ECO:0000256" key="8">
    <source>
        <dbReference type="ARBA" id="ARBA00022553"/>
    </source>
</evidence>
<feature type="region of interest" description="Disordered" evidence="18">
    <location>
        <begin position="486"/>
        <end position="565"/>
    </location>
</feature>
<keyword evidence="10" id="KW-0479">Metal-binding</keyword>
<keyword evidence="17" id="KW-0175">Coiled coil</keyword>
<reference evidence="21" key="1">
    <citation type="submission" date="2018-08" db="EMBL/GenBank/DDBJ databases">
        <authorList>
            <person name="Cornetti L."/>
        </authorList>
    </citation>
    <scope>NUCLEOTIDE SEQUENCE</scope>
    <source>
        <strain evidence="21">CH-H-2</strain>
    </source>
</reference>
<proteinExistence type="evidence at transcript level"/>
<dbReference type="Gene3D" id="1.10.238.10">
    <property type="entry name" value="EF-hand"/>
    <property type="match status" value="1"/>
</dbReference>
<dbReference type="GO" id="GO:0005793">
    <property type="term" value="C:endoplasmic reticulum-Golgi intermediate compartment"/>
    <property type="evidence" value="ECO:0007669"/>
    <property type="project" value="TreeGrafter"/>
</dbReference>
<comment type="subcellular location">
    <subcellularLocation>
        <location evidence="2">Cytoplasm</location>
    </subcellularLocation>
    <subcellularLocation>
        <location evidence="3">Golgi apparatus</location>
    </subcellularLocation>
    <subcellularLocation>
        <location evidence="1">Membrane</location>
        <topology evidence="1">Peripheral membrane protein</topology>
    </subcellularLocation>
    <subcellularLocation>
        <location evidence="4">Secreted</location>
    </subcellularLocation>
</comment>
<evidence type="ECO:0000256" key="13">
    <source>
        <dbReference type="ARBA" id="ARBA00022837"/>
    </source>
</evidence>
<dbReference type="FunFam" id="1.10.238.10:FF:000045">
    <property type="entry name" value="Nucleobindin 2"/>
    <property type="match status" value="1"/>
</dbReference>
<evidence type="ECO:0000256" key="12">
    <source>
        <dbReference type="ARBA" id="ARBA00022737"/>
    </source>
</evidence>
<feature type="chain" id="PRO_5021204503" evidence="19">
    <location>
        <begin position="23"/>
        <end position="565"/>
    </location>
</feature>
<gene>
    <name evidence="21" type="primary">EOG090X0B17</name>
</gene>
<evidence type="ECO:0000313" key="21">
    <source>
        <dbReference type="EMBL" id="SVE92575.1"/>
    </source>
</evidence>
<evidence type="ECO:0000256" key="3">
    <source>
        <dbReference type="ARBA" id="ARBA00004555"/>
    </source>
</evidence>
<feature type="domain" description="NUCB1-like N-terminal" evidence="20">
    <location>
        <begin position="20"/>
        <end position="158"/>
    </location>
</feature>
<dbReference type="AlphaFoldDB" id="A0A4Y7NJT7"/>
<keyword evidence="6" id="KW-0963">Cytoplasm</keyword>
<keyword evidence="8" id="KW-0597">Phosphoprotein</keyword>
<evidence type="ECO:0000256" key="6">
    <source>
        <dbReference type="ARBA" id="ARBA00022490"/>
    </source>
</evidence>
<dbReference type="CDD" id="cd00051">
    <property type="entry name" value="EFh"/>
    <property type="match status" value="1"/>
</dbReference>
<dbReference type="PANTHER" id="PTHR19237">
    <property type="entry name" value="NUCLEOBINDIN"/>
    <property type="match status" value="1"/>
</dbReference>
<dbReference type="InterPro" id="IPR057576">
    <property type="entry name" value="NUCB1_N"/>
</dbReference>
<evidence type="ECO:0000256" key="7">
    <source>
        <dbReference type="ARBA" id="ARBA00022525"/>
    </source>
</evidence>
<evidence type="ECO:0000256" key="16">
    <source>
        <dbReference type="ARBA" id="ARBA00023136"/>
    </source>
</evidence>
<keyword evidence="13" id="KW-0106">Calcium</keyword>
<dbReference type="GO" id="GO:0005085">
    <property type="term" value="F:guanyl-nucleotide exchange factor activity"/>
    <property type="evidence" value="ECO:0007669"/>
    <property type="project" value="UniProtKB-KW"/>
</dbReference>
<feature type="signal peptide" evidence="19">
    <location>
        <begin position="1"/>
        <end position="22"/>
    </location>
</feature>
<evidence type="ECO:0000256" key="4">
    <source>
        <dbReference type="ARBA" id="ARBA00004613"/>
    </source>
</evidence>
<evidence type="ECO:0000256" key="19">
    <source>
        <dbReference type="SAM" id="SignalP"/>
    </source>
</evidence>
<dbReference type="GO" id="GO:0070062">
    <property type="term" value="C:extracellular exosome"/>
    <property type="evidence" value="ECO:0007669"/>
    <property type="project" value="TreeGrafter"/>
</dbReference>
<evidence type="ECO:0000256" key="9">
    <source>
        <dbReference type="ARBA" id="ARBA00022658"/>
    </source>
</evidence>
<dbReference type="InterPro" id="IPR002048">
    <property type="entry name" value="EF_hand_dom"/>
</dbReference>
<evidence type="ECO:0000256" key="1">
    <source>
        <dbReference type="ARBA" id="ARBA00004170"/>
    </source>
</evidence>
<evidence type="ECO:0000256" key="11">
    <source>
        <dbReference type="ARBA" id="ARBA00022729"/>
    </source>
</evidence>
<dbReference type="GO" id="GO:0016020">
    <property type="term" value="C:membrane"/>
    <property type="evidence" value="ECO:0007669"/>
    <property type="project" value="UniProtKB-SubCell"/>
</dbReference>
<feature type="coiled-coil region" evidence="17">
    <location>
        <begin position="148"/>
        <end position="201"/>
    </location>
</feature>
<accession>A0A4Y7NJT7</accession>
<keyword evidence="14" id="KW-0333">Golgi apparatus</keyword>
<organism evidence="21">
    <name type="scientific">Megafenestra aurita</name>
    <dbReference type="NCBI Taxonomy" id="2291010"/>
    <lineage>
        <taxon>Eukaryota</taxon>
        <taxon>Metazoa</taxon>
        <taxon>Ecdysozoa</taxon>
        <taxon>Arthropoda</taxon>
        <taxon>Crustacea</taxon>
        <taxon>Branchiopoda</taxon>
        <taxon>Diplostraca</taxon>
        <taxon>Cladocera</taxon>
        <taxon>Anomopoda</taxon>
        <taxon>Daphniidae</taxon>
        <taxon>Megafenestra</taxon>
    </lineage>
</organism>
<name>A0A4Y7NJT7_9CRUS</name>
<keyword evidence="9" id="KW-0344">Guanine-nucleotide releasing factor</keyword>
<evidence type="ECO:0000256" key="17">
    <source>
        <dbReference type="SAM" id="Coils"/>
    </source>
</evidence>
<evidence type="ECO:0000256" key="5">
    <source>
        <dbReference type="ARBA" id="ARBA00008063"/>
    </source>
</evidence>
<dbReference type="GO" id="GO:0005794">
    <property type="term" value="C:Golgi apparatus"/>
    <property type="evidence" value="ECO:0007669"/>
    <property type="project" value="UniProtKB-SubCell"/>
</dbReference>
<dbReference type="InterPro" id="IPR040250">
    <property type="entry name" value="Nucleobindin"/>
</dbReference>
<evidence type="ECO:0000256" key="10">
    <source>
        <dbReference type="ARBA" id="ARBA00022723"/>
    </source>
</evidence>
<evidence type="ECO:0000259" key="20">
    <source>
        <dbReference type="Pfam" id="PF25434"/>
    </source>
</evidence>
<sequence length="565" mass="65848">MKGISCILFVGFNVLLIETVTCAPVDKNKSTSKPTDENEVGDAGTETGLEYNRYLQEVVQLLESDADFRQKLEKSDPEDIRTGKVAKELEFVNHQVRSKLDELKRQEMERLRHLAVQEYERARGLGIPHDGRLKIPGHLDHKNPSFETEDLRKLIVQTSKDLEEADRKRKEEFKEYEMQKEFEHQNKLKSLDDDKRKLEEKAWEEAQAKHKQHPKMHHPGSKQQLEEVWEEQDHLSPDSFNPKTFFALHDLDGNGYWDPDEVKALFTKELDKAYDPNAPEDDMAERYEEMERMREHVFNETDTNRDYLISFPEFLEQTRKQEFERDPGWNTIDEQPVYSHQEYMEFERQRQMEIQRLIDQGMLPPHPGMVPHHPGMGMPHPNSVQYGVPPVQPGQYAPQQPYYPPPPNVQQGKSITPEEAIKLKQQQPGQAYGQPQFIPQQPYVQPQFVQQQPYAGQPQQVQFVQQHAIPMQQAQFSQQQQYVAQPQQVNMAQSDHPQGIQQPPQQNFQQQPVERQQHQQPIVQSPIQINAQQQAPIQQMSTQLQQDNPVLPQQPVQQIPSAKTA</sequence>
<dbReference type="InterPro" id="IPR011992">
    <property type="entry name" value="EF-hand-dom_pair"/>
</dbReference>
<keyword evidence="7" id="KW-0964">Secreted</keyword>